<dbReference type="EMBL" id="JBDFQZ010000010">
    <property type="protein sequence ID" value="KAK9683807.1"/>
    <property type="molecule type" value="Genomic_DNA"/>
</dbReference>
<keyword evidence="2 8" id="KW-0812">Transmembrane</keyword>
<dbReference type="Pfam" id="PF12796">
    <property type="entry name" value="Ank_2"/>
    <property type="match status" value="1"/>
</dbReference>
<evidence type="ECO:0000256" key="7">
    <source>
        <dbReference type="PROSITE-ProRule" id="PRU00023"/>
    </source>
</evidence>
<feature type="transmembrane region" description="Helical" evidence="8">
    <location>
        <begin position="320"/>
        <end position="338"/>
    </location>
</feature>
<feature type="repeat" description="ANK" evidence="7">
    <location>
        <begin position="131"/>
        <end position="163"/>
    </location>
</feature>
<comment type="caution">
    <text evidence="10">The sequence shown here is derived from an EMBL/GenBank/DDBJ whole genome shotgun (WGS) entry which is preliminary data.</text>
</comment>
<dbReference type="AlphaFoldDB" id="A0AAW1I354"/>
<evidence type="ECO:0000256" key="5">
    <source>
        <dbReference type="ARBA" id="ARBA00023043"/>
    </source>
</evidence>
<dbReference type="PANTHER" id="PTHR24186">
    <property type="entry name" value="PROTEIN PHOSPHATASE 1 REGULATORY SUBUNIT"/>
    <property type="match status" value="1"/>
</dbReference>
<feature type="transmembrane region" description="Helical" evidence="8">
    <location>
        <begin position="397"/>
        <end position="420"/>
    </location>
</feature>
<comment type="subcellular location">
    <subcellularLocation>
        <location evidence="1">Membrane</location>
        <topology evidence="1">Multi-pass membrane protein</topology>
    </subcellularLocation>
</comment>
<keyword evidence="3" id="KW-0677">Repeat</keyword>
<reference evidence="10" key="1">
    <citation type="submission" date="2024-03" db="EMBL/GenBank/DDBJ databases">
        <title>WGS assembly of Saponaria officinalis var. Norfolk2.</title>
        <authorList>
            <person name="Jenkins J."/>
            <person name="Shu S."/>
            <person name="Grimwood J."/>
            <person name="Barry K."/>
            <person name="Goodstein D."/>
            <person name="Schmutz J."/>
            <person name="Leebens-Mack J."/>
            <person name="Osbourn A."/>
        </authorList>
    </citation>
    <scope>NUCLEOTIDE SEQUENCE [LARGE SCALE GENOMIC DNA]</scope>
    <source>
        <strain evidence="10">JIC</strain>
    </source>
</reference>
<sequence length="496" mass="55520">MSHYLEYKSISKGCQITGFQDRLIKFDWTRSTPNHEESDIFTMVHMLIYEGEPFKHDDLGRKINGRYLGDVQSLLNLLQEDPHILDLRNVENSGCFIPPSLYVAADIGHLEFTIEILSRKPELAEEVDQIRRCSPLHVASGKGHLEIVKALISVNPNMCLARDVDGLNPVHVAATKGQVHVVDEILKVVPQAARERTNAGVTVLHLCVKHCQIDALKYLISVVDDAELLNLRDFDGNTILHLAVATKQPEMVKFLVKNKKMEKNAINTNGLTSMDIHIRSKSGINHSEIWVALKKAKALKGKTALKPRDKHRTWLESQRNALMVIASLIATMAFQVGINPPGGAWQDNMDGHIAGNSIMADVDKDQYDRLLIYNTVGLISSLSVILLLISGLPCKRLFVGILMITLWIAVTATTISYVISVMHLTGNREFPWPSSRNHQAVLIALLASVYFWIALMVILLLANALRFIVKGLRGLARLVAKLFRGCFSFFMQRPYV</sequence>
<dbReference type="Gene3D" id="1.25.40.20">
    <property type="entry name" value="Ankyrin repeat-containing domain"/>
    <property type="match status" value="1"/>
</dbReference>
<name>A0AAW1I354_SAPOF</name>
<keyword evidence="4 8" id="KW-1133">Transmembrane helix</keyword>
<dbReference type="Pfam" id="PF13857">
    <property type="entry name" value="Ank_5"/>
    <property type="match status" value="1"/>
</dbReference>
<evidence type="ECO:0000259" key="9">
    <source>
        <dbReference type="Pfam" id="PF13962"/>
    </source>
</evidence>
<evidence type="ECO:0000256" key="2">
    <source>
        <dbReference type="ARBA" id="ARBA00022692"/>
    </source>
</evidence>
<accession>A0AAW1I354</accession>
<proteinExistence type="predicted"/>
<evidence type="ECO:0000256" key="8">
    <source>
        <dbReference type="SAM" id="Phobius"/>
    </source>
</evidence>
<dbReference type="Pfam" id="PF13962">
    <property type="entry name" value="PGG"/>
    <property type="match status" value="1"/>
</dbReference>
<dbReference type="SUPFAM" id="SSF48403">
    <property type="entry name" value="Ankyrin repeat"/>
    <property type="match status" value="1"/>
</dbReference>
<protein>
    <recommendedName>
        <fullName evidence="9">PGG domain-containing protein</fullName>
    </recommendedName>
</protein>
<keyword evidence="11" id="KW-1185">Reference proteome</keyword>
<dbReference type="InterPro" id="IPR002110">
    <property type="entry name" value="Ankyrin_rpt"/>
</dbReference>
<dbReference type="InterPro" id="IPR036770">
    <property type="entry name" value="Ankyrin_rpt-contain_sf"/>
</dbReference>
<evidence type="ECO:0000313" key="10">
    <source>
        <dbReference type="EMBL" id="KAK9683807.1"/>
    </source>
</evidence>
<dbReference type="PANTHER" id="PTHR24186:SF37">
    <property type="entry name" value="PGG DOMAIN-CONTAINING PROTEIN"/>
    <property type="match status" value="1"/>
</dbReference>
<dbReference type="GO" id="GO:0005886">
    <property type="term" value="C:plasma membrane"/>
    <property type="evidence" value="ECO:0007669"/>
    <property type="project" value="TreeGrafter"/>
</dbReference>
<feature type="domain" description="PGG" evidence="9">
    <location>
        <begin position="313"/>
        <end position="422"/>
    </location>
</feature>
<gene>
    <name evidence="10" type="ORF">RND81_10G166000</name>
</gene>
<evidence type="ECO:0000256" key="1">
    <source>
        <dbReference type="ARBA" id="ARBA00004141"/>
    </source>
</evidence>
<evidence type="ECO:0000313" key="11">
    <source>
        <dbReference type="Proteomes" id="UP001443914"/>
    </source>
</evidence>
<organism evidence="10 11">
    <name type="scientific">Saponaria officinalis</name>
    <name type="common">Common soapwort</name>
    <name type="synonym">Lychnis saponaria</name>
    <dbReference type="NCBI Taxonomy" id="3572"/>
    <lineage>
        <taxon>Eukaryota</taxon>
        <taxon>Viridiplantae</taxon>
        <taxon>Streptophyta</taxon>
        <taxon>Embryophyta</taxon>
        <taxon>Tracheophyta</taxon>
        <taxon>Spermatophyta</taxon>
        <taxon>Magnoliopsida</taxon>
        <taxon>eudicotyledons</taxon>
        <taxon>Gunneridae</taxon>
        <taxon>Pentapetalae</taxon>
        <taxon>Caryophyllales</taxon>
        <taxon>Caryophyllaceae</taxon>
        <taxon>Caryophylleae</taxon>
        <taxon>Saponaria</taxon>
    </lineage>
</organism>
<dbReference type="PROSITE" id="PS50297">
    <property type="entry name" value="ANK_REP_REGION"/>
    <property type="match status" value="2"/>
</dbReference>
<evidence type="ECO:0000256" key="4">
    <source>
        <dbReference type="ARBA" id="ARBA00022989"/>
    </source>
</evidence>
<feature type="repeat" description="ANK" evidence="7">
    <location>
        <begin position="235"/>
        <end position="258"/>
    </location>
</feature>
<dbReference type="PROSITE" id="PS50088">
    <property type="entry name" value="ANK_REPEAT"/>
    <property type="match status" value="2"/>
</dbReference>
<evidence type="ECO:0000256" key="3">
    <source>
        <dbReference type="ARBA" id="ARBA00022737"/>
    </source>
</evidence>
<dbReference type="Proteomes" id="UP001443914">
    <property type="component" value="Unassembled WGS sequence"/>
</dbReference>
<keyword evidence="6 8" id="KW-0472">Membrane</keyword>
<dbReference type="SMART" id="SM00248">
    <property type="entry name" value="ANK"/>
    <property type="match status" value="5"/>
</dbReference>
<keyword evidence="5 7" id="KW-0040">ANK repeat</keyword>
<feature type="transmembrane region" description="Helical" evidence="8">
    <location>
        <begin position="440"/>
        <end position="462"/>
    </location>
</feature>
<evidence type="ECO:0000256" key="6">
    <source>
        <dbReference type="ARBA" id="ARBA00023136"/>
    </source>
</evidence>
<feature type="transmembrane region" description="Helical" evidence="8">
    <location>
        <begin position="371"/>
        <end position="390"/>
    </location>
</feature>
<dbReference type="InterPro" id="IPR026961">
    <property type="entry name" value="PGG_dom"/>
</dbReference>